<evidence type="ECO:0000313" key="2">
    <source>
        <dbReference type="Proteomes" id="UP001162992"/>
    </source>
</evidence>
<comment type="caution">
    <text evidence="1">The sequence shown here is derived from an EMBL/GenBank/DDBJ whole genome shotgun (WGS) entry which is preliminary data.</text>
</comment>
<dbReference type="EMBL" id="CM055097">
    <property type="protein sequence ID" value="KAJ7551373.1"/>
    <property type="molecule type" value="Genomic_DNA"/>
</dbReference>
<proteinExistence type="predicted"/>
<accession>A0ACC2DB00</accession>
<reference evidence="2" key="1">
    <citation type="journal article" date="2024" name="Proc. Natl. Acad. Sci. U.S.A.">
        <title>Extraordinary preservation of gene collinearity over three hundred million years revealed in homosporous lycophytes.</title>
        <authorList>
            <person name="Li C."/>
            <person name="Wickell D."/>
            <person name="Kuo L.Y."/>
            <person name="Chen X."/>
            <person name="Nie B."/>
            <person name="Liao X."/>
            <person name="Peng D."/>
            <person name="Ji J."/>
            <person name="Jenkins J."/>
            <person name="Williams M."/>
            <person name="Shu S."/>
            <person name="Plott C."/>
            <person name="Barry K."/>
            <person name="Rajasekar S."/>
            <person name="Grimwood J."/>
            <person name="Han X."/>
            <person name="Sun S."/>
            <person name="Hou Z."/>
            <person name="He W."/>
            <person name="Dai G."/>
            <person name="Sun C."/>
            <person name="Schmutz J."/>
            <person name="Leebens-Mack J.H."/>
            <person name="Li F.W."/>
            <person name="Wang L."/>
        </authorList>
    </citation>
    <scope>NUCLEOTIDE SEQUENCE [LARGE SCALE GENOMIC DNA]</scope>
    <source>
        <strain evidence="2">cv. PW_Plant_1</strain>
    </source>
</reference>
<evidence type="ECO:0000313" key="1">
    <source>
        <dbReference type="EMBL" id="KAJ7551373.1"/>
    </source>
</evidence>
<organism evidence="1 2">
    <name type="scientific">Diphasiastrum complanatum</name>
    <name type="common">Issler's clubmoss</name>
    <name type="synonym">Lycopodium complanatum</name>
    <dbReference type="NCBI Taxonomy" id="34168"/>
    <lineage>
        <taxon>Eukaryota</taxon>
        <taxon>Viridiplantae</taxon>
        <taxon>Streptophyta</taxon>
        <taxon>Embryophyta</taxon>
        <taxon>Tracheophyta</taxon>
        <taxon>Lycopodiopsida</taxon>
        <taxon>Lycopodiales</taxon>
        <taxon>Lycopodiaceae</taxon>
        <taxon>Lycopodioideae</taxon>
        <taxon>Diphasiastrum</taxon>
    </lineage>
</organism>
<gene>
    <name evidence="1" type="ORF">O6H91_06G012400</name>
</gene>
<keyword evidence="2" id="KW-1185">Reference proteome</keyword>
<protein>
    <submittedName>
        <fullName evidence="1">Uncharacterized protein</fullName>
    </submittedName>
</protein>
<name>A0ACC2DB00_DIPCM</name>
<sequence>MGTVGEEEWTISEAEMNVFKQNSKGVKALMESGITRIPNAYVKPLDERPTKLAAAEADYLSGNEIEIPVINFAGFDGEGHAQVVKSIGEACEKWGFFQVINHGVPTSVIHSVMQVCEEFFDLPVDEKMELYSDDTLKPVRFGTSVNLSKDTVLEWRDYLRCPCRPLSDFIHLWPAKPSTFRELTTEYCEEIAALAKRLCCAISESLGLEFEYLYEVIGKHQQVIMANHYPACPNPDLTIGVSPHSDPGGITILLQDQVGGLEVFNEGRWIAVKPLPNAFVVNLGDQIQFLTNGRYKSVEHRATVNAEKARISIPTFFSPQANAKIAPIPELLGGQPPMYIESIFGVYLQRYFTNKLNRKSAVDSVQHAP</sequence>
<dbReference type="Proteomes" id="UP001162992">
    <property type="component" value="Chromosome 6"/>
</dbReference>